<comment type="caution">
    <text evidence="3">The sequence shown here is derived from an EMBL/GenBank/DDBJ whole genome shotgun (WGS) entry which is preliminary data.</text>
</comment>
<proteinExistence type="predicted"/>
<name>A0A4V6Q9V0_9BACT</name>
<sequence>MVKIVAAAIVLLAGINPCTGQNLDTFSRVPSGPSTRYTVELLVSIPDTAHPRALFTWPRGRLGHVFLGLSKTTDTTRVVEYLGFYARSPFLAFTTGLPVKSRLADNHGHVYNAGIRLRLTAGAWDTLLVRLREDAGRRYSILSFNCVHYALDVVNSVRRKPLSPPLARVPGRASGGYLTPNGVYILLCTMRSGPEGKDIIVRRGWADPEKDILLASDTTAGDRDSTAGAAAFGRRRG</sequence>
<dbReference type="RefSeq" id="WP_133996163.1">
    <property type="nucleotide sequence ID" value="NZ_SODV01000002.1"/>
</dbReference>
<evidence type="ECO:0000313" key="4">
    <source>
        <dbReference type="Proteomes" id="UP000294498"/>
    </source>
</evidence>
<keyword evidence="2" id="KW-0732">Signal</keyword>
<organism evidence="3 4">
    <name type="scientific">Dinghuibacter silviterrae</name>
    <dbReference type="NCBI Taxonomy" id="1539049"/>
    <lineage>
        <taxon>Bacteria</taxon>
        <taxon>Pseudomonadati</taxon>
        <taxon>Bacteroidota</taxon>
        <taxon>Chitinophagia</taxon>
        <taxon>Chitinophagales</taxon>
        <taxon>Chitinophagaceae</taxon>
        <taxon>Dinghuibacter</taxon>
    </lineage>
</organism>
<accession>A0A4V6Q9V0</accession>
<feature type="chain" id="PRO_5020971487" description="DUF4105 domain-containing protein" evidence="2">
    <location>
        <begin position="21"/>
        <end position="237"/>
    </location>
</feature>
<evidence type="ECO:0000256" key="1">
    <source>
        <dbReference type="SAM" id="MobiDB-lite"/>
    </source>
</evidence>
<dbReference type="OrthoDB" id="618143at2"/>
<evidence type="ECO:0008006" key="5">
    <source>
        <dbReference type="Google" id="ProtNLM"/>
    </source>
</evidence>
<feature type="region of interest" description="Disordered" evidence="1">
    <location>
        <begin position="216"/>
        <end position="237"/>
    </location>
</feature>
<feature type="compositionally biased region" description="Low complexity" evidence="1">
    <location>
        <begin position="227"/>
        <end position="237"/>
    </location>
</feature>
<reference evidence="3 4" key="1">
    <citation type="submission" date="2019-03" db="EMBL/GenBank/DDBJ databases">
        <title>Genomic Encyclopedia of Type Strains, Phase IV (KMG-IV): sequencing the most valuable type-strain genomes for metagenomic binning, comparative biology and taxonomic classification.</title>
        <authorList>
            <person name="Goeker M."/>
        </authorList>
    </citation>
    <scope>NUCLEOTIDE SEQUENCE [LARGE SCALE GENOMIC DNA]</scope>
    <source>
        <strain evidence="3 4">DSM 100059</strain>
    </source>
</reference>
<dbReference type="EMBL" id="SODV01000002">
    <property type="protein sequence ID" value="TDW96152.1"/>
    <property type="molecule type" value="Genomic_DNA"/>
</dbReference>
<protein>
    <recommendedName>
        <fullName evidence="5">DUF4105 domain-containing protein</fullName>
    </recommendedName>
</protein>
<feature type="signal peptide" evidence="2">
    <location>
        <begin position="1"/>
        <end position="20"/>
    </location>
</feature>
<evidence type="ECO:0000313" key="3">
    <source>
        <dbReference type="EMBL" id="TDW96152.1"/>
    </source>
</evidence>
<dbReference type="Proteomes" id="UP000294498">
    <property type="component" value="Unassembled WGS sequence"/>
</dbReference>
<gene>
    <name evidence="3" type="ORF">EDB95_3975</name>
</gene>
<dbReference type="AlphaFoldDB" id="A0A4V6Q9V0"/>
<keyword evidence="4" id="KW-1185">Reference proteome</keyword>
<evidence type="ECO:0000256" key="2">
    <source>
        <dbReference type="SAM" id="SignalP"/>
    </source>
</evidence>